<dbReference type="GO" id="GO:0000976">
    <property type="term" value="F:transcription cis-regulatory region binding"/>
    <property type="evidence" value="ECO:0007669"/>
    <property type="project" value="TreeGrafter"/>
</dbReference>
<evidence type="ECO:0000256" key="2">
    <source>
        <dbReference type="ARBA" id="ARBA00023015"/>
    </source>
</evidence>
<dbReference type="SUPFAM" id="SSF46785">
    <property type="entry name" value="Winged helix' DNA-binding domain"/>
    <property type="match status" value="1"/>
</dbReference>
<organism evidence="7 8">
    <name type="scientific">Variovorax paradoxus</name>
    <dbReference type="NCBI Taxonomy" id="34073"/>
    <lineage>
        <taxon>Bacteria</taxon>
        <taxon>Pseudomonadati</taxon>
        <taxon>Pseudomonadota</taxon>
        <taxon>Betaproteobacteria</taxon>
        <taxon>Burkholderiales</taxon>
        <taxon>Comamonadaceae</taxon>
        <taxon>Variovorax</taxon>
    </lineage>
</organism>
<evidence type="ECO:0000256" key="1">
    <source>
        <dbReference type="ARBA" id="ARBA00009437"/>
    </source>
</evidence>
<feature type="domain" description="HTH lysR-type" evidence="6">
    <location>
        <begin position="24"/>
        <end position="81"/>
    </location>
</feature>
<dbReference type="AlphaFoldDB" id="A0A2W5QB26"/>
<sequence length="333" mass="35844">MPTAPRTPSTPSAPPSPPSARDVLTPDALAMLQTIVQAGSFAGAARTLDLVPSALSYRVRQIEDALDVLLFDRSARQARLTQAGAELLREAGRLLGEIDAVANRVRRVATGWEPQFTIAIDSVIARDPLFDLVGAFYAEEPPTRLKLRDETLLGTIEALTRGEADLAIGTVLDAASLAFTATGIRSRPLGEIRFVYAVAPHHPLARAAEPLSDATIRTHRGVAAADSARQGQSMNVNLVGGQDILTVPTMQAKLHAQLHGLGGGFLPEPMARPYVEAGHLVVRATERVPPAGSLHCAWRVRAAGSPGLALQWWLQRFEHEATREALLHRHRGR</sequence>
<proteinExistence type="inferred from homology"/>
<dbReference type="EMBL" id="QFPP01000131">
    <property type="protein sequence ID" value="PZQ74418.1"/>
    <property type="molecule type" value="Genomic_DNA"/>
</dbReference>
<keyword evidence="3" id="KW-0238">DNA-binding</keyword>
<dbReference type="SUPFAM" id="SSF53850">
    <property type="entry name" value="Periplasmic binding protein-like II"/>
    <property type="match status" value="1"/>
</dbReference>
<dbReference type="Proteomes" id="UP000249135">
    <property type="component" value="Unassembled WGS sequence"/>
</dbReference>
<protein>
    <submittedName>
        <fullName evidence="7">LysR family transcriptional regulator</fullName>
    </submittedName>
</protein>
<comment type="caution">
    <text evidence="7">The sequence shown here is derived from an EMBL/GenBank/DDBJ whole genome shotgun (WGS) entry which is preliminary data.</text>
</comment>
<evidence type="ECO:0000313" key="7">
    <source>
        <dbReference type="EMBL" id="PZQ74418.1"/>
    </source>
</evidence>
<name>A0A2W5QB26_VARPD</name>
<dbReference type="Pfam" id="PF03466">
    <property type="entry name" value="LysR_substrate"/>
    <property type="match status" value="1"/>
</dbReference>
<keyword evidence="2" id="KW-0805">Transcription regulation</keyword>
<dbReference type="GO" id="GO:0003700">
    <property type="term" value="F:DNA-binding transcription factor activity"/>
    <property type="evidence" value="ECO:0007669"/>
    <property type="project" value="InterPro"/>
</dbReference>
<dbReference type="PROSITE" id="PS50931">
    <property type="entry name" value="HTH_LYSR"/>
    <property type="match status" value="1"/>
</dbReference>
<evidence type="ECO:0000313" key="8">
    <source>
        <dbReference type="Proteomes" id="UP000249135"/>
    </source>
</evidence>
<feature type="region of interest" description="Disordered" evidence="5">
    <location>
        <begin position="1"/>
        <end position="22"/>
    </location>
</feature>
<dbReference type="PANTHER" id="PTHR30126">
    <property type="entry name" value="HTH-TYPE TRANSCRIPTIONAL REGULATOR"/>
    <property type="match status" value="1"/>
</dbReference>
<reference evidence="7 8" key="1">
    <citation type="submission" date="2017-08" db="EMBL/GenBank/DDBJ databases">
        <title>Infants hospitalized years apart are colonized by the same room-sourced microbial strains.</title>
        <authorList>
            <person name="Brooks B."/>
            <person name="Olm M.R."/>
            <person name="Firek B.A."/>
            <person name="Baker R."/>
            <person name="Thomas B.C."/>
            <person name="Morowitz M.J."/>
            <person name="Banfield J.F."/>
        </authorList>
    </citation>
    <scope>NUCLEOTIDE SEQUENCE [LARGE SCALE GENOMIC DNA]</scope>
    <source>
        <strain evidence="7">S2_005_003_R2_41</strain>
    </source>
</reference>
<accession>A0A2W5QB26</accession>
<dbReference type="InterPro" id="IPR036388">
    <property type="entry name" value="WH-like_DNA-bd_sf"/>
</dbReference>
<dbReference type="Gene3D" id="1.10.10.10">
    <property type="entry name" value="Winged helix-like DNA-binding domain superfamily/Winged helix DNA-binding domain"/>
    <property type="match status" value="1"/>
</dbReference>
<dbReference type="Gene3D" id="3.40.190.290">
    <property type="match status" value="1"/>
</dbReference>
<dbReference type="Pfam" id="PF00126">
    <property type="entry name" value="HTH_1"/>
    <property type="match status" value="1"/>
</dbReference>
<evidence type="ECO:0000259" key="6">
    <source>
        <dbReference type="PROSITE" id="PS50931"/>
    </source>
</evidence>
<dbReference type="InterPro" id="IPR036390">
    <property type="entry name" value="WH_DNA-bd_sf"/>
</dbReference>
<evidence type="ECO:0000256" key="3">
    <source>
        <dbReference type="ARBA" id="ARBA00023125"/>
    </source>
</evidence>
<gene>
    <name evidence="7" type="ORF">DI563_12365</name>
</gene>
<feature type="compositionally biased region" description="Low complexity" evidence="5">
    <location>
        <begin position="1"/>
        <end position="10"/>
    </location>
</feature>
<evidence type="ECO:0000256" key="5">
    <source>
        <dbReference type="SAM" id="MobiDB-lite"/>
    </source>
</evidence>
<evidence type="ECO:0000256" key="4">
    <source>
        <dbReference type="ARBA" id="ARBA00023163"/>
    </source>
</evidence>
<dbReference type="InterPro" id="IPR005119">
    <property type="entry name" value="LysR_subst-bd"/>
</dbReference>
<dbReference type="InterPro" id="IPR000847">
    <property type="entry name" value="LysR_HTH_N"/>
</dbReference>
<comment type="similarity">
    <text evidence="1">Belongs to the LysR transcriptional regulatory family.</text>
</comment>
<keyword evidence="4" id="KW-0804">Transcription</keyword>
<dbReference type="PANTHER" id="PTHR30126:SF4">
    <property type="entry name" value="LYSR FAMILY TRANSCRIPTIONAL REGULATOR"/>
    <property type="match status" value="1"/>
</dbReference>